<dbReference type="Pfam" id="PF00903">
    <property type="entry name" value="Glyoxalase"/>
    <property type="match status" value="1"/>
</dbReference>
<accession>A0ABU3VU48</accession>
<name>A0ABU3VU48_9GAMM</name>
<dbReference type="PANTHER" id="PTHR35006:SF1">
    <property type="entry name" value="BLL2941 PROTEIN"/>
    <property type="match status" value="1"/>
</dbReference>
<organism evidence="2 3">
    <name type="scientific">Marinobacter xestospongiae</name>
    <dbReference type="NCBI Taxonomy" id="994319"/>
    <lineage>
        <taxon>Bacteria</taxon>
        <taxon>Pseudomonadati</taxon>
        <taxon>Pseudomonadota</taxon>
        <taxon>Gammaproteobacteria</taxon>
        <taxon>Pseudomonadales</taxon>
        <taxon>Marinobacteraceae</taxon>
        <taxon>Marinobacter</taxon>
    </lineage>
</organism>
<dbReference type="CDD" id="cd07262">
    <property type="entry name" value="VOC_like"/>
    <property type="match status" value="1"/>
</dbReference>
<evidence type="ECO:0000313" key="3">
    <source>
        <dbReference type="Proteomes" id="UP001269819"/>
    </source>
</evidence>
<dbReference type="Gene3D" id="3.10.180.10">
    <property type="entry name" value="2,3-Dihydroxybiphenyl 1,2-Dioxygenase, domain 1"/>
    <property type="match status" value="1"/>
</dbReference>
<dbReference type="PROSITE" id="PS51819">
    <property type="entry name" value="VOC"/>
    <property type="match status" value="1"/>
</dbReference>
<evidence type="ECO:0000313" key="2">
    <source>
        <dbReference type="EMBL" id="MDV2077803.1"/>
    </source>
</evidence>
<feature type="domain" description="VOC" evidence="1">
    <location>
        <begin position="1"/>
        <end position="129"/>
    </location>
</feature>
<proteinExistence type="predicted"/>
<protein>
    <submittedName>
        <fullName evidence="2">VOC family protein</fullName>
    </submittedName>
</protein>
<sequence>MFSHITVGTGSLREATEFYNAVLCHLGFQQRIVEPDGGPLAACWVNGEAPLPRFYVYEPFNGESASAGNGAMVAFSAPSVEAVDQAFKAAIEHGGADEGHPGEREHYGKGYYGAYLRDLDGNKIHLVYRGDVSA</sequence>
<comment type="caution">
    <text evidence="2">The sequence shown here is derived from an EMBL/GenBank/DDBJ whole genome shotgun (WGS) entry which is preliminary data.</text>
</comment>
<keyword evidence="3" id="KW-1185">Reference proteome</keyword>
<dbReference type="SUPFAM" id="SSF54593">
    <property type="entry name" value="Glyoxalase/Bleomycin resistance protein/Dihydroxybiphenyl dioxygenase"/>
    <property type="match status" value="1"/>
</dbReference>
<dbReference type="PANTHER" id="PTHR35006">
    <property type="entry name" value="GLYOXALASE FAMILY PROTEIN (AFU_ORTHOLOGUE AFUA_5G14830)"/>
    <property type="match status" value="1"/>
</dbReference>
<dbReference type="InterPro" id="IPR037523">
    <property type="entry name" value="VOC_core"/>
</dbReference>
<reference evidence="2 3" key="1">
    <citation type="submission" date="2023-10" db="EMBL/GenBank/DDBJ databases">
        <title>Characteristics and mechanism of a salt-tolerant marine origin heterotrophic nitrifying- aerobic denitrifying bacteria Marinobacter xestospongiae HN1.</title>
        <authorList>
            <person name="Qi R."/>
        </authorList>
    </citation>
    <scope>NUCLEOTIDE SEQUENCE [LARGE SCALE GENOMIC DNA]</scope>
    <source>
        <strain evidence="2 3">HN1</strain>
    </source>
</reference>
<dbReference type="InterPro" id="IPR029068">
    <property type="entry name" value="Glyas_Bleomycin-R_OHBP_Dase"/>
</dbReference>
<evidence type="ECO:0000259" key="1">
    <source>
        <dbReference type="PROSITE" id="PS51819"/>
    </source>
</evidence>
<dbReference type="RefSeq" id="WP_316972682.1">
    <property type="nucleotide sequence ID" value="NZ_JAWIIJ010000002.1"/>
</dbReference>
<dbReference type="InterPro" id="IPR004360">
    <property type="entry name" value="Glyas_Fos-R_dOase_dom"/>
</dbReference>
<dbReference type="EMBL" id="JAWIIJ010000002">
    <property type="protein sequence ID" value="MDV2077803.1"/>
    <property type="molecule type" value="Genomic_DNA"/>
</dbReference>
<dbReference type="Proteomes" id="UP001269819">
    <property type="component" value="Unassembled WGS sequence"/>
</dbReference>
<gene>
    <name evidence="2" type="ORF">RYS15_03880</name>
</gene>